<keyword evidence="7" id="KW-1185">Reference proteome</keyword>
<dbReference type="InterPro" id="IPR029060">
    <property type="entry name" value="PIN-like_dom_sf"/>
</dbReference>
<dbReference type="EMBL" id="JAALAA010000001">
    <property type="protein sequence ID" value="NGN91272.1"/>
    <property type="molecule type" value="Genomic_DNA"/>
</dbReference>
<sequence length="187" mass="20638">MTFSVVLADANILYSRTLRDYFLYAADAGAIEIHWSQEILDEMSRNLRASLGLDVEDTDRLEELMNAYLEYALIDVTTDAANDVADVEMDAKDRHVLAAAISADADILLTDNVRHFPKSWMDERGIELIGSGDLVVRLADSMPAKMRLAHEMTLRHSKKDEGDLLATLARCAGDRAAAAVRRAVAGD</sequence>
<protein>
    <submittedName>
        <fullName evidence="6">PIN domain-containing protein</fullName>
    </submittedName>
</protein>
<evidence type="ECO:0000313" key="7">
    <source>
        <dbReference type="Proteomes" id="UP000483261"/>
    </source>
</evidence>
<dbReference type="Pfam" id="PF13470">
    <property type="entry name" value="PIN_3"/>
    <property type="match status" value="1"/>
</dbReference>
<evidence type="ECO:0000256" key="4">
    <source>
        <dbReference type="ARBA" id="ARBA00022842"/>
    </source>
</evidence>
<keyword evidence="3" id="KW-0378">Hydrolase</keyword>
<dbReference type="GO" id="GO:0016787">
    <property type="term" value="F:hydrolase activity"/>
    <property type="evidence" value="ECO:0007669"/>
    <property type="project" value="UniProtKB-KW"/>
</dbReference>
<keyword evidence="4" id="KW-0460">Magnesium</keyword>
<reference evidence="6 7" key="1">
    <citation type="submission" date="2020-02" db="EMBL/GenBank/DDBJ databases">
        <title>Whole-genome analyses of novel actinobacteria.</title>
        <authorList>
            <person name="Sahin N."/>
        </authorList>
    </citation>
    <scope>NUCLEOTIDE SEQUENCE [LARGE SCALE GENOMIC DNA]</scope>
    <source>
        <strain evidence="6 7">KC13</strain>
    </source>
</reference>
<keyword evidence="1" id="KW-0540">Nuclease</keyword>
<evidence type="ECO:0000256" key="1">
    <source>
        <dbReference type="ARBA" id="ARBA00022722"/>
    </source>
</evidence>
<accession>A0A6M1QVD4</accession>
<name>A0A6M1QVD4_9ACTN</name>
<dbReference type="AlphaFoldDB" id="A0A6M1QVD4"/>
<evidence type="ECO:0000256" key="3">
    <source>
        <dbReference type="ARBA" id="ARBA00022801"/>
    </source>
</evidence>
<evidence type="ECO:0000259" key="5">
    <source>
        <dbReference type="Pfam" id="PF13470"/>
    </source>
</evidence>
<evidence type="ECO:0000256" key="2">
    <source>
        <dbReference type="ARBA" id="ARBA00022723"/>
    </source>
</evidence>
<organism evidence="6 7">
    <name type="scientific">Nocardioides turkmenicus</name>
    <dbReference type="NCBI Taxonomy" id="2711220"/>
    <lineage>
        <taxon>Bacteria</taxon>
        <taxon>Bacillati</taxon>
        <taxon>Actinomycetota</taxon>
        <taxon>Actinomycetes</taxon>
        <taxon>Propionibacteriales</taxon>
        <taxon>Nocardioidaceae</taxon>
        <taxon>Nocardioides</taxon>
    </lineage>
</organism>
<dbReference type="SUPFAM" id="SSF88723">
    <property type="entry name" value="PIN domain-like"/>
    <property type="match status" value="1"/>
</dbReference>
<dbReference type="Proteomes" id="UP000483261">
    <property type="component" value="Unassembled WGS sequence"/>
</dbReference>
<keyword evidence="2" id="KW-0479">Metal-binding</keyword>
<dbReference type="GO" id="GO:0046872">
    <property type="term" value="F:metal ion binding"/>
    <property type="evidence" value="ECO:0007669"/>
    <property type="project" value="UniProtKB-KW"/>
</dbReference>
<evidence type="ECO:0000313" key="6">
    <source>
        <dbReference type="EMBL" id="NGN91272.1"/>
    </source>
</evidence>
<dbReference type="GO" id="GO:0004518">
    <property type="term" value="F:nuclease activity"/>
    <property type="evidence" value="ECO:0007669"/>
    <property type="project" value="UniProtKB-KW"/>
</dbReference>
<gene>
    <name evidence="6" type="ORF">G5C66_00780</name>
</gene>
<proteinExistence type="predicted"/>
<comment type="caution">
    <text evidence="6">The sequence shown here is derived from an EMBL/GenBank/DDBJ whole genome shotgun (WGS) entry which is preliminary data.</text>
</comment>
<feature type="domain" description="PIN" evidence="5">
    <location>
        <begin position="6"/>
        <end position="114"/>
    </location>
</feature>
<dbReference type="InterPro" id="IPR002716">
    <property type="entry name" value="PIN_dom"/>
</dbReference>
<dbReference type="RefSeq" id="WP_165108741.1">
    <property type="nucleotide sequence ID" value="NZ_JAALAA010000001.1"/>
</dbReference>